<keyword evidence="2" id="KW-0812">Transmembrane</keyword>
<dbReference type="EMBL" id="KQ980934">
    <property type="protein sequence ID" value="KYN11309.1"/>
    <property type="molecule type" value="Genomic_DNA"/>
</dbReference>
<feature type="compositionally biased region" description="Basic residues" evidence="1">
    <location>
        <begin position="177"/>
        <end position="197"/>
    </location>
</feature>
<evidence type="ECO:0000313" key="4">
    <source>
        <dbReference type="Proteomes" id="UP000078492"/>
    </source>
</evidence>
<proteinExistence type="predicted"/>
<protein>
    <submittedName>
        <fullName evidence="3">Uncharacterized protein</fullName>
    </submittedName>
</protein>
<name>A0A195DFR8_9HYME</name>
<keyword evidence="2" id="KW-1133">Transmembrane helix</keyword>
<dbReference type="AlphaFoldDB" id="A0A195DFR8"/>
<feature type="region of interest" description="Disordered" evidence="1">
    <location>
        <begin position="177"/>
        <end position="198"/>
    </location>
</feature>
<evidence type="ECO:0000256" key="1">
    <source>
        <dbReference type="SAM" id="MobiDB-lite"/>
    </source>
</evidence>
<keyword evidence="2" id="KW-0472">Membrane</keyword>
<dbReference type="Proteomes" id="UP000078492">
    <property type="component" value="Unassembled WGS sequence"/>
</dbReference>
<reference evidence="3 4" key="1">
    <citation type="submission" date="2015-09" db="EMBL/GenBank/DDBJ databases">
        <title>Trachymyrmex cornetzi WGS genome.</title>
        <authorList>
            <person name="Nygaard S."/>
            <person name="Hu H."/>
            <person name="Boomsma J."/>
            <person name="Zhang G."/>
        </authorList>
    </citation>
    <scope>NUCLEOTIDE SEQUENCE [LARGE SCALE GENOMIC DNA]</scope>
    <source>
        <strain evidence="3">Tcor2-1</strain>
        <tissue evidence="3">Whole body</tissue>
    </source>
</reference>
<keyword evidence="4" id="KW-1185">Reference proteome</keyword>
<gene>
    <name evidence="3" type="ORF">ALC57_16520</name>
</gene>
<sequence>MAKALGWRIRLTPLYAVAFDVDFIRRSYRQTSTPNASLRSIVTLVVRKSDTDAYTMLKTKGSKSLPNFLYYFQISDTKLNVNYLKIDCGILTMLPWNSVYHQLYSLCLIVHIAHINGHTDSLRLRILCRLGFTLVVTVVWASATPDKFPEWAEELYSARSDGFHFVRDNTLAFFVKNKKRKKNKNGPPKRKKARAGSRKQIAPRYGALVQSLIEAPVFLRRRNETVSILSVGTKGGRTDRNDANNDLPRSVTFNKKKKVLRPTTVQSILAKLFCPGCLDIHSFLVGMNGMNLSSRAQRTHLLYFIPILLLKSEMQASEQLVRPLTLSSVPLMSCEKKLLLIIDNLRGGGGLGETSGASGATLGINVVIVADNSAVAHRCWIKCYIAWLTKLSNNKFLKEKSIYVKIGRLFCGWPEFVSGQRLKHELTALNYERQVNVTTNSNELGAKGSCGTGKRSENRIFLCETWLYTCPITGMFTLYSPFSVYILRCKIYAFYQYLFKFNLSMNVLIIGGSAVERCNIKSDYSHAIDSCNMFLLYSACPIKEKHLAIARWGQEIILTNILGNFQRALYHFAYTSQKQKFLLTNSELLWNTSEVILQFYSSLLQNYVNNIISRLFILVLHVDPGKQLRLWQRSKDRKARAVDALRAALPREEARLSARRRGDAGFHRATTMRRYRA</sequence>
<accession>A0A195DFR8</accession>
<evidence type="ECO:0000256" key="2">
    <source>
        <dbReference type="SAM" id="Phobius"/>
    </source>
</evidence>
<organism evidence="3 4">
    <name type="scientific">Trachymyrmex cornetzi</name>
    <dbReference type="NCBI Taxonomy" id="471704"/>
    <lineage>
        <taxon>Eukaryota</taxon>
        <taxon>Metazoa</taxon>
        <taxon>Ecdysozoa</taxon>
        <taxon>Arthropoda</taxon>
        <taxon>Hexapoda</taxon>
        <taxon>Insecta</taxon>
        <taxon>Pterygota</taxon>
        <taxon>Neoptera</taxon>
        <taxon>Endopterygota</taxon>
        <taxon>Hymenoptera</taxon>
        <taxon>Apocrita</taxon>
        <taxon>Aculeata</taxon>
        <taxon>Formicoidea</taxon>
        <taxon>Formicidae</taxon>
        <taxon>Myrmicinae</taxon>
        <taxon>Trachymyrmex</taxon>
    </lineage>
</organism>
<evidence type="ECO:0000313" key="3">
    <source>
        <dbReference type="EMBL" id="KYN11309.1"/>
    </source>
</evidence>
<feature type="transmembrane region" description="Helical" evidence="2">
    <location>
        <begin position="466"/>
        <end position="487"/>
    </location>
</feature>
<dbReference type="STRING" id="471704.A0A195DFR8"/>